<dbReference type="InterPro" id="IPR050807">
    <property type="entry name" value="TransReg_Diox_bact_type"/>
</dbReference>
<evidence type="ECO:0000256" key="1">
    <source>
        <dbReference type="ARBA" id="ARBA00023125"/>
    </source>
</evidence>
<feature type="domain" description="HTH cro/C1-type" evidence="2">
    <location>
        <begin position="19"/>
        <end position="73"/>
    </location>
</feature>
<dbReference type="SMART" id="SM00530">
    <property type="entry name" value="HTH_XRE"/>
    <property type="match status" value="1"/>
</dbReference>
<evidence type="ECO:0000313" key="3">
    <source>
        <dbReference type="EMBL" id="MBC5994029.1"/>
    </source>
</evidence>
<reference evidence="3" key="1">
    <citation type="submission" date="2020-08" db="EMBL/GenBank/DDBJ databases">
        <title>Pontibacter sp. SD6 16S ribosomal RNA gene Genome sequencing and assembly.</title>
        <authorList>
            <person name="Kang M."/>
        </authorList>
    </citation>
    <scope>NUCLEOTIDE SEQUENCE</scope>
    <source>
        <strain evidence="3">SD6</strain>
    </source>
</reference>
<dbReference type="GO" id="GO:0003700">
    <property type="term" value="F:DNA-binding transcription factor activity"/>
    <property type="evidence" value="ECO:0007669"/>
    <property type="project" value="TreeGrafter"/>
</dbReference>
<dbReference type="EMBL" id="JACRVF010000004">
    <property type="protein sequence ID" value="MBC5994029.1"/>
    <property type="molecule type" value="Genomic_DNA"/>
</dbReference>
<dbReference type="Proteomes" id="UP000603640">
    <property type="component" value="Unassembled WGS sequence"/>
</dbReference>
<keyword evidence="1" id="KW-0238">DNA-binding</keyword>
<organism evidence="3 4">
    <name type="scientific">Pontibacter cellulosilyticus</name>
    <dbReference type="NCBI Taxonomy" id="1720253"/>
    <lineage>
        <taxon>Bacteria</taxon>
        <taxon>Pseudomonadati</taxon>
        <taxon>Bacteroidota</taxon>
        <taxon>Cytophagia</taxon>
        <taxon>Cytophagales</taxon>
        <taxon>Hymenobacteraceae</taxon>
        <taxon>Pontibacter</taxon>
    </lineage>
</organism>
<sequence length="84" mass="9804">MERKELFDEEGLRLFAEHLKQLRKSKGVSQEELSYRSGLVLSQIARIETARTNPRLSTLFQIARGLDIELAELFNFRLQPKQQS</sequence>
<dbReference type="PANTHER" id="PTHR46797:SF1">
    <property type="entry name" value="METHYLPHOSPHONATE SYNTHASE"/>
    <property type="match status" value="1"/>
</dbReference>
<dbReference type="Pfam" id="PF01381">
    <property type="entry name" value="HTH_3"/>
    <property type="match status" value="1"/>
</dbReference>
<dbReference type="PROSITE" id="PS50943">
    <property type="entry name" value="HTH_CROC1"/>
    <property type="match status" value="1"/>
</dbReference>
<comment type="caution">
    <text evidence="3">The sequence shown here is derived from an EMBL/GenBank/DDBJ whole genome shotgun (WGS) entry which is preliminary data.</text>
</comment>
<dbReference type="GO" id="GO:0005829">
    <property type="term" value="C:cytosol"/>
    <property type="evidence" value="ECO:0007669"/>
    <property type="project" value="TreeGrafter"/>
</dbReference>
<dbReference type="InterPro" id="IPR010982">
    <property type="entry name" value="Lambda_DNA-bd_dom_sf"/>
</dbReference>
<dbReference type="InterPro" id="IPR001387">
    <property type="entry name" value="Cro/C1-type_HTH"/>
</dbReference>
<name>A0A923SJL9_9BACT</name>
<evidence type="ECO:0000259" key="2">
    <source>
        <dbReference type="PROSITE" id="PS50943"/>
    </source>
</evidence>
<protein>
    <submittedName>
        <fullName evidence="3">Helix-turn-helix transcriptional regulator</fullName>
    </submittedName>
</protein>
<dbReference type="SUPFAM" id="SSF47413">
    <property type="entry name" value="lambda repressor-like DNA-binding domains"/>
    <property type="match status" value="1"/>
</dbReference>
<accession>A0A923SJL9</accession>
<dbReference type="CDD" id="cd00093">
    <property type="entry name" value="HTH_XRE"/>
    <property type="match status" value="1"/>
</dbReference>
<dbReference type="AlphaFoldDB" id="A0A923SJL9"/>
<dbReference type="GO" id="GO:0003677">
    <property type="term" value="F:DNA binding"/>
    <property type="evidence" value="ECO:0007669"/>
    <property type="project" value="UniProtKB-KW"/>
</dbReference>
<keyword evidence="4" id="KW-1185">Reference proteome</keyword>
<dbReference type="RefSeq" id="WP_187068051.1">
    <property type="nucleotide sequence ID" value="NZ_JACRVF010000004.1"/>
</dbReference>
<gene>
    <name evidence="3" type="ORF">H8S84_14365</name>
</gene>
<proteinExistence type="predicted"/>
<evidence type="ECO:0000313" key="4">
    <source>
        <dbReference type="Proteomes" id="UP000603640"/>
    </source>
</evidence>
<dbReference type="Gene3D" id="1.10.260.40">
    <property type="entry name" value="lambda repressor-like DNA-binding domains"/>
    <property type="match status" value="1"/>
</dbReference>
<dbReference type="PANTHER" id="PTHR46797">
    <property type="entry name" value="HTH-TYPE TRANSCRIPTIONAL REGULATOR"/>
    <property type="match status" value="1"/>
</dbReference>